<accession>A0A1J7J6W6</accession>
<evidence type="ECO:0000313" key="2">
    <source>
        <dbReference type="EMBL" id="OIW25544.1"/>
    </source>
</evidence>
<keyword evidence="3" id="KW-1185">Reference proteome</keyword>
<feature type="compositionally biased region" description="Basic and acidic residues" evidence="1">
    <location>
        <begin position="115"/>
        <end position="132"/>
    </location>
</feature>
<name>A0A1J7J6W6_9PEZI</name>
<sequence>MAAMGRFAGQQQTDRNGRRPLPDSRREGMDATALEYTAVPLDDALTDLRALEEKLRVELQKDKERMNMTSHSTESKPSGSNVPESYGLSLVAETDSASRSSGSSGAKGKTKLRPRAGDRHQSKVAGEESARD</sequence>
<proteinExistence type="predicted"/>
<dbReference type="AlphaFoldDB" id="A0A1J7J6W6"/>
<organism evidence="2 3">
    <name type="scientific">Coniochaeta ligniaria NRRL 30616</name>
    <dbReference type="NCBI Taxonomy" id="1408157"/>
    <lineage>
        <taxon>Eukaryota</taxon>
        <taxon>Fungi</taxon>
        <taxon>Dikarya</taxon>
        <taxon>Ascomycota</taxon>
        <taxon>Pezizomycotina</taxon>
        <taxon>Sordariomycetes</taxon>
        <taxon>Sordariomycetidae</taxon>
        <taxon>Coniochaetales</taxon>
        <taxon>Coniochaetaceae</taxon>
        <taxon>Coniochaeta</taxon>
    </lineage>
</organism>
<protein>
    <submittedName>
        <fullName evidence="2">Uncharacterized protein</fullName>
    </submittedName>
</protein>
<dbReference type="EMBL" id="KV875101">
    <property type="protein sequence ID" value="OIW25544.1"/>
    <property type="molecule type" value="Genomic_DNA"/>
</dbReference>
<evidence type="ECO:0000313" key="3">
    <source>
        <dbReference type="Proteomes" id="UP000182658"/>
    </source>
</evidence>
<dbReference type="InParanoid" id="A0A1J7J6W6"/>
<gene>
    <name evidence="2" type="ORF">CONLIGDRAFT_684094</name>
</gene>
<reference evidence="2 3" key="1">
    <citation type="submission" date="2016-10" db="EMBL/GenBank/DDBJ databases">
        <title>Draft genome sequence of Coniochaeta ligniaria NRRL30616, a lignocellulolytic fungus for bioabatement of inhibitors in plant biomass hydrolysates.</title>
        <authorList>
            <consortium name="DOE Joint Genome Institute"/>
            <person name="Jimenez D.J."/>
            <person name="Hector R.E."/>
            <person name="Riley R."/>
            <person name="Sun H."/>
            <person name="Grigoriev I.V."/>
            <person name="Van Elsas J.D."/>
            <person name="Nichols N.N."/>
        </authorList>
    </citation>
    <scope>NUCLEOTIDE SEQUENCE [LARGE SCALE GENOMIC DNA]</scope>
    <source>
        <strain evidence="2 3">NRRL 30616</strain>
    </source>
</reference>
<dbReference type="OrthoDB" id="5244637at2759"/>
<feature type="region of interest" description="Disordered" evidence="1">
    <location>
        <begin position="1"/>
        <end position="41"/>
    </location>
</feature>
<feature type="compositionally biased region" description="Low complexity" evidence="1">
    <location>
        <begin position="97"/>
        <end position="107"/>
    </location>
</feature>
<evidence type="ECO:0000256" key="1">
    <source>
        <dbReference type="SAM" id="MobiDB-lite"/>
    </source>
</evidence>
<feature type="region of interest" description="Disordered" evidence="1">
    <location>
        <begin position="58"/>
        <end position="132"/>
    </location>
</feature>
<feature type="compositionally biased region" description="Basic and acidic residues" evidence="1">
    <location>
        <begin position="15"/>
        <end position="29"/>
    </location>
</feature>
<dbReference type="Proteomes" id="UP000182658">
    <property type="component" value="Unassembled WGS sequence"/>
</dbReference>
<feature type="compositionally biased region" description="Polar residues" evidence="1">
    <location>
        <begin position="67"/>
        <end position="83"/>
    </location>
</feature>